<dbReference type="PROSITE" id="PS51407">
    <property type="entry name" value="LAMP_3"/>
    <property type="match status" value="1"/>
</dbReference>
<evidence type="ECO:0000256" key="13">
    <source>
        <dbReference type="SAM" id="SignalP"/>
    </source>
</evidence>
<keyword evidence="10" id="KW-0325">Glycoprotein</keyword>
<feature type="chain" id="PRO_5041354688" description="polyribonucleotide nucleotidyltransferase" evidence="13">
    <location>
        <begin position="21"/>
        <end position="994"/>
    </location>
</feature>
<dbReference type="InterPro" id="IPR015848">
    <property type="entry name" value="PNPase_PH_RNA-bd_bac/org-type"/>
</dbReference>
<dbReference type="InterPro" id="IPR027408">
    <property type="entry name" value="PNPase/RNase_PH_dom_sf"/>
</dbReference>
<dbReference type="Pfam" id="PF01138">
    <property type="entry name" value="RNase_PH"/>
    <property type="match status" value="2"/>
</dbReference>
<dbReference type="GO" id="GO:0016020">
    <property type="term" value="C:membrane"/>
    <property type="evidence" value="ECO:0007669"/>
    <property type="project" value="UniProtKB-SubCell"/>
</dbReference>
<dbReference type="Proteomes" id="UP001175271">
    <property type="component" value="Unassembled WGS sequence"/>
</dbReference>
<evidence type="ECO:0000256" key="12">
    <source>
        <dbReference type="SAM" id="Phobius"/>
    </source>
</evidence>
<keyword evidence="9 11" id="KW-0472">Membrane</keyword>
<dbReference type="SUPFAM" id="SSF54791">
    <property type="entry name" value="Eukaryotic type KH-domain (KH-domain type I)"/>
    <property type="match status" value="1"/>
</dbReference>
<evidence type="ECO:0000256" key="6">
    <source>
        <dbReference type="ARBA" id="ARBA00022729"/>
    </source>
</evidence>
<comment type="similarity">
    <text evidence="11">Belongs to the LAMP family.</text>
</comment>
<feature type="domain" description="S1 motif" evidence="14">
    <location>
        <begin position="905"/>
        <end position="976"/>
    </location>
</feature>
<dbReference type="GO" id="GO:0003723">
    <property type="term" value="F:RNA binding"/>
    <property type="evidence" value="ECO:0007669"/>
    <property type="project" value="UniProtKB-KW"/>
</dbReference>
<sequence length="994" mass="109439">MRMKALLFVALLSLATGVLGGSDVYTFKDKNNRYCLILDVDFEGSIQYSTKDNKTQEYKFNVTKAFPEQEGNCHTTFNKSLSANVITIKFHPNDITPAVPESQNYWEIDLTFVDRADKNEIELADYKLSAYFFPSVFKDAAELTHEYVKDPSAENTIHWAKADKVYKAYQCSSAGVSFEKESKLSLNNLKVTAFANLDTAEIPKDMDVEKCPMDIRTSDIVPIVVGACLAGLVIIVLVAYLIGRARAKRQGYATYLMLICRRIALLTPAARFYSTAGSWRNNKECQVEVQGDASTKFRTGHLARFADGAVVASTGDTAVLATVVSDAPSNSDGGVPLIVDFKQSASAIGRIPTNYLRREMQQSDADIIASRIIDRSLRPLFPDRFNMPVQITCKPLSVAEDGDPVILGLNAASAALSISNIPWLGPVAAVRVGLVDDKIVINPARDIMKSSKLDLLVSGCHDRKVVMIEMDGQQISEDKILECFDTALTRIRDLLSGIEKLCNEVGKEKKIHNPVVNEALEKQVATLAGSRLYYIFKDFDHDKVSRDNAVKEVLEDVFRELDKSPQVAVAFSRLSKEVFRGIVTDEGWRCDGRSLTEFRPINSEVNLYNKLHGSAIFQRGQTQVMGTLTFDSPSAAFHPDSVSQLLGAQRKKMFMLHYEFPGFATNEVSTSRGVNRREMGHGMLAEKALKHVIPEDFPYSLRLACQVLESNGSSSMASACVGSLALMDAGVKILNPVAGAAIGLIKDEPSGKHTLLTDILGIEDYMGDMDFKVAGTREGFTAMQLDLKIKGLPMDVLGEALRRGSDGISHVLGKMAETLPEPRATFKDSVPVITSIDMPSFQRSILFRSGGYNVKLIEAETGVKVEQEDDKRIALIAPTAALLEEAQGMIKKMLSEGTELELDFGRIYEMKIVEICETGIKVSAKDGTRPFFVYNRELDQRNVAHASALGLKVGDKIRVSYYGRDPATGGQRLSCKRVAYGGATAAVTDLNRRR</sequence>
<evidence type="ECO:0000313" key="15">
    <source>
        <dbReference type="EMBL" id="KAK0390283.1"/>
    </source>
</evidence>
<evidence type="ECO:0000256" key="8">
    <source>
        <dbReference type="ARBA" id="ARBA00022989"/>
    </source>
</evidence>
<evidence type="ECO:0000256" key="4">
    <source>
        <dbReference type="ARBA" id="ARBA00022692"/>
    </source>
</evidence>
<dbReference type="Gene3D" id="3.30.230.70">
    <property type="entry name" value="GHMP Kinase, N-terminal domain"/>
    <property type="match status" value="2"/>
</dbReference>
<evidence type="ECO:0000256" key="2">
    <source>
        <dbReference type="ARBA" id="ARBA00012416"/>
    </source>
</evidence>
<comment type="subcellular location">
    <subcellularLocation>
        <location evidence="11">Membrane</location>
        <topology evidence="11">Single-pass type I membrane protein</topology>
    </subcellularLocation>
</comment>
<comment type="caution">
    <text evidence="11">Lacks conserved residue(s) required for the propagation of feature annotation.</text>
</comment>
<dbReference type="AlphaFoldDB" id="A0AA39GP96"/>
<evidence type="ECO:0000256" key="10">
    <source>
        <dbReference type="ARBA" id="ARBA00023180"/>
    </source>
</evidence>
<keyword evidence="8 12" id="KW-1133">Transmembrane helix</keyword>
<keyword evidence="4 11" id="KW-0812">Transmembrane</keyword>
<keyword evidence="16" id="KW-1185">Reference proteome</keyword>
<keyword evidence="11" id="KW-1015">Disulfide bond</keyword>
<evidence type="ECO:0000256" key="1">
    <source>
        <dbReference type="ARBA" id="ARBA00007404"/>
    </source>
</evidence>
<dbReference type="Pfam" id="PF21222">
    <property type="entry name" value="Lamp2_2nd"/>
    <property type="match status" value="1"/>
</dbReference>
<evidence type="ECO:0000313" key="16">
    <source>
        <dbReference type="Proteomes" id="UP001175271"/>
    </source>
</evidence>
<dbReference type="InterPro" id="IPR001247">
    <property type="entry name" value="ExoRNase_PH_dom1"/>
</dbReference>
<keyword evidence="7" id="KW-0694">RNA-binding</keyword>
<dbReference type="InterPro" id="IPR048524">
    <property type="entry name" value="Lamp2-like_TM"/>
</dbReference>
<reference evidence="15" key="1">
    <citation type="submission" date="2023-06" db="EMBL/GenBank/DDBJ databases">
        <title>Genomic analysis of the entomopathogenic nematode Steinernema hermaphroditum.</title>
        <authorList>
            <person name="Schwarz E.M."/>
            <person name="Heppert J.K."/>
            <person name="Baniya A."/>
            <person name="Schwartz H.T."/>
            <person name="Tan C.-H."/>
            <person name="Antoshechkin I."/>
            <person name="Sternberg P.W."/>
            <person name="Goodrich-Blair H."/>
            <person name="Dillman A.R."/>
        </authorList>
    </citation>
    <scope>NUCLEOTIDE SEQUENCE</scope>
    <source>
        <strain evidence="15">PS9179</strain>
        <tissue evidence="15">Whole animal</tissue>
    </source>
</reference>
<dbReference type="EMBL" id="JAUCMV010000006">
    <property type="protein sequence ID" value="KAK0390283.1"/>
    <property type="molecule type" value="Genomic_DNA"/>
</dbReference>
<dbReference type="GO" id="GO:0000175">
    <property type="term" value="F:3'-5'-RNA exonuclease activity"/>
    <property type="evidence" value="ECO:0007669"/>
    <property type="project" value="TreeGrafter"/>
</dbReference>
<dbReference type="EC" id="2.7.7.8" evidence="2"/>
<gene>
    <name evidence="15" type="ORF">QR680_019278</name>
</gene>
<dbReference type="InterPro" id="IPR036456">
    <property type="entry name" value="PNPase_PH_RNA-bd_sf"/>
</dbReference>
<dbReference type="Pfam" id="PF03726">
    <property type="entry name" value="PNPase"/>
    <property type="match status" value="1"/>
</dbReference>
<dbReference type="NCBIfam" id="TIGR03591">
    <property type="entry name" value="polynuc_phos"/>
    <property type="match status" value="1"/>
</dbReference>
<dbReference type="GO" id="GO:0000965">
    <property type="term" value="P:mitochondrial RNA 3'-end processing"/>
    <property type="evidence" value="ECO:0007669"/>
    <property type="project" value="TreeGrafter"/>
</dbReference>
<dbReference type="GO" id="GO:0004654">
    <property type="term" value="F:polyribonucleotide nucleotidyltransferase activity"/>
    <property type="evidence" value="ECO:0007669"/>
    <property type="project" value="UniProtKB-EC"/>
</dbReference>
<dbReference type="GO" id="GO:0005829">
    <property type="term" value="C:cytosol"/>
    <property type="evidence" value="ECO:0007669"/>
    <property type="project" value="TreeGrafter"/>
</dbReference>
<name>A0AA39GP96_9BILA</name>
<dbReference type="PROSITE" id="PS50126">
    <property type="entry name" value="S1"/>
    <property type="match status" value="1"/>
</dbReference>
<dbReference type="SUPFAM" id="SSF55666">
    <property type="entry name" value="Ribonuclease PH domain 2-like"/>
    <property type="match status" value="2"/>
</dbReference>
<dbReference type="InterPro" id="IPR020568">
    <property type="entry name" value="Ribosomal_Su5_D2-typ_SF"/>
</dbReference>
<dbReference type="PANTHER" id="PTHR11252:SF0">
    <property type="entry name" value="POLYRIBONUCLEOTIDE NUCLEOTIDYLTRANSFERASE 1, MITOCHONDRIAL"/>
    <property type="match status" value="1"/>
</dbReference>
<dbReference type="GO" id="GO:0005739">
    <property type="term" value="C:mitochondrion"/>
    <property type="evidence" value="ECO:0007669"/>
    <property type="project" value="TreeGrafter"/>
</dbReference>
<proteinExistence type="inferred from homology"/>
<dbReference type="InterPro" id="IPR036612">
    <property type="entry name" value="KH_dom_type_1_sf"/>
</dbReference>
<feature type="signal peptide" evidence="13">
    <location>
        <begin position="1"/>
        <end position="20"/>
    </location>
</feature>
<dbReference type="InterPro" id="IPR036345">
    <property type="entry name" value="ExoRNase_PH_dom2_sf"/>
</dbReference>
<organism evidence="15 16">
    <name type="scientific">Steinernema hermaphroditum</name>
    <dbReference type="NCBI Taxonomy" id="289476"/>
    <lineage>
        <taxon>Eukaryota</taxon>
        <taxon>Metazoa</taxon>
        <taxon>Ecdysozoa</taxon>
        <taxon>Nematoda</taxon>
        <taxon>Chromadorea</taxon>
        <taxon>Rhabditida</taxon>
        <taxon>Tylenchina</taxon>
        <taxon>Panagrolaimomorpha</taxon>
        <taxon>Strongyloidoidea</taxon>
        <taxon>Steinernematidae</taxon>
        <taxon>Steinernema</taxon>
    </lineage>
</organism>
<dbReference type="CDD" id="cd11364">
    <property type="entry name" value="RNase_PH_PNPase_2"/>
    <property type="match status" value="1"/>
</dbReference>
<dbReference type="InterPro" id="IPR003029">
    <property type="entry name" value="S1_domain"/>
</dbReference>
<accession>A0AA39GP96</accession>
<evidence type="ECO:0000256" key="5">
    <source>
        <dbReference type="ARBA" id="ARBA00022695"/>
    </source>
</evidence>
<dbReference type="FunFam" id="3.30.230.70:FF:000001">
    <property type="entry name" value="Polyribonucleotide nucleotidyltransferase"/>
    <property type="match status" value="1"/>
</dbReference>
<dbReference type="GO" id="GO:0000958">
    <property type="term" value="P:mitochondrial mRNA catabolic process"/>
    <property type="evidence" value="ECO:0007669"/>
    <property type="project" value="TreeGrafter"/>
</dbReference>
<dbReference type="SUPFAM" id="SSF46915">
    <property type="entry name" value="Polynucleotide phosphorylase/guanosine pentaphosphate synthase (PNPase/GPSI), domain 3"/>
    <property type="match status" value="1"/>
</dbReference>
<dbReference type="NCBIfam" id="NF008805">
    <property type="entry name" value="PRK11824.1"/>
    <property type="match status" value="1"/>
</dbReference>
<dbReference type="Pfam" id="PF03725">
    <property type="entry name" value="RNase_PH_C"/>
    <property type="match status" value="1"/>
</dbReference>
<feature type="transmembrane region" description="Helical" evidence="12">
    <location>
        <begin position="220"/>
        <end position="242"/>
    </location>
</feature>
<evidence type="ECO:0000256" key="7">
    <source>
        <dbReference type="ARBA" id="ARBA00022884"/>
    </source>
</evidence>
<comment type="similarity">
    <text evidence="1">Belongs to the polyribonucleotide nucleotidyltransferase family.</text>
</comment>
<protein>
    <recommendedName>
        <fullName evidence="2">polyribonucleotide nucleotidyltransferase</fullName>
        <ecNumber evidence="2">2.7.7.8</ecNumber>
    </recommendedName>
</protein>
<feature type="disulfide bond" evidence="11">
    <location>
        <begin position="35"/>
        <end position="73"/>
    </location>
</feature>
<dbReference type="PANTHER" id="PTHR11252">
    <property type="entry name" value="POLYRIBONUCLEOTIDE NUCLEOTIDYLTRANSFERASE"/>
    <property type="match status" value="1"/>
</dbReference>
<evidence type="ECO:0000256" key="3">
    <source>
        <dbReference type="ARBA" id="ARBA00022679"/>
    </source>
</evidence>
<comment type="caution">
    <text evidence="15">The sequence shown here is derived from an EMBL/GenBank/DDBJ whole genome shotgun (WGS) entry which is preliminary data.</text>
</comment>
<dbReference type="Gene3D" id="2.40.160.110">
    <property type="match status" value="1"/>
</dbReference>
<evidence type="ECO:0000256" key="11">
    <source>
        <dbReference type="PROSITE-ProRule" id="PRU00740"/>
    </source>
</evidence>
<dbReference type="InterPro" id="IPR002000">
    <property type="entry name" value="Lysosome-assoc_membr_glycop"/>
</dbReference>
<evidence type="ECO:0000256" key="9">
    <source>
        <dbReference type="ARBA" id="ARBA00023136"/>
    </source>
</evidence>
<keyword evidence="3" id="KW-0808">Transferase</keyword>
<dbReference type="InterPro" id="IPR012162">
    <property type="entry name" value="PNPase"/>
</dbReference>
<evidence type="ECO:0000259" key="14">
    <source>
        <dbReference type="PROSITE" id="PS50126"/>
    </source>
</evidence>
<dbReference type="GO" id="GO:0005764">
    <property type="term" value="C:lysosome"/>
    <property type="evidence" value="ECO:0007669"/>
    <property type="project" value="UniProtKB-ARBA"/>
</dbReference>
<keyword evidence="6 13" id="KW-0732">Signal</keyword>
<dbReference type="SUPFAM" id="SSF54211">
    <property type="entry name" value="Ribosomal protein S5 domain 2-like"/>
    <property type="match status" value="2"/>
</dbReference>
<dbReference type="Gene3D" id="3.30.1370.10">
    <property type="entry name" value="K Homology domain, type 1"/>
    <property type="match status" value="1"/>
</dbReference>
<keyword evidence="5" id="KW-0548">Nucleotidyltransferase</keyword>
<dbReference type="InterPro" id="IPR015847">
    <property type="entry name" value="ExoRNase_PH_dom2"/>
</dbReference>